<dbReference type="AlphaFoldDB" id="R7UBC1"/>
<evidence type="ECO:0000256" key="2">
    <source>
        <dbReference type="ARBA" id="ARBA00022448"/>
    </source>
</evidence>
<dbReference type="GO" id="GO:0005789">
    <property type="term" value="C:endoplasmic reticulum membrane"/>
    <property type="evidence" value="ECO:0007669"/>
    <property type="project" value="UniProtKB-SubCell"/>
</dbReference>
<dbReference type="GO" id="GO:0000139">
    <property type="term" value="C:Golgi membrane"/>
    <property type="evidence" value="ECO:0007669"/>
    <property type="project" value="UniProtKB-SubCell"/>
</dbReference>
<evidence type="ECO:0000256" key="6">
    <source>
        <dbReference type="ARBA" id="ARBA00022989"/>
    </source>
</evidence>
<reference evidence="12" key="3">
    <citation type="submission" date="2015-06" db="UniProtKB">
        <authorList>
            <consortium name="EnsemblMetazoa"/>
        </authorList>
    </citation>
    <scope>IDENTIFICATION</scope>
</reference>
<keyword evidence="6 9" id="KW-1133">Transmembrane helix</keyword>
<feature type="transmembrane region" description="Helical" evidence="9">
    <location>
        <begin position="189"/>
        <end position="208"/>
    </location>
</feature>
<feature type="transmembrane region" description="Helical" evidence="9">
    <location>
        <begin position="220"/>
        <end position="242"/>
    </location>
</feature>
<dbReference type="GO" id="GO:0006888">
    <property type="term" value="P:endoplasmic reticulum to Golgi vesicle-mediated transport"/>
    <property type="evidence" value="ECO:0007669"/>
    <property type="project" value="UniProtKB-UniRule"/>
</dbReference>
<keyword evidence="8 9" id="KW-0472">Membrane</keyword>
<name>R7UBC1_CAPTE</name>
<keyword evidence="4 9" id="KW-0256">Endoplasmic reticulum</keyword>
<dbReference type="HOGENOM" id="CLU_047877_1_0_1"/>
<gene>
    <name evidence="11" type="ORF">CAPTEDRAFT_149416</name>
</gene>
<feature type="compositionally biased region" description="Basic residues" evidence="10">
    <location>
        <begin position="27"/>
        <end position="39"/>
    </location>
</feature>
<reference evidence="13" key="1">
    <citation type="submission" date="2012-12" db="EMBL/GenBank/DDBJ databases">
        <authorList>
            <person name="Hellsten U."/>
            <person name="Grimwood J."/>
            <person name="Chapman J.A."/>
            <person name="Shapiro H."/>
            <person name="Aerts A."/>
            <person name="Otillar R.P."/>
            <person name="Terry A.Y."/>
            <person name="Boore J.L."/>
            <person name="Simakov O."/>
            <person name="Marletaz F."/>
            <person name="Cho S.-J."/>
            <person name="Edsinger-Gonzales E."/>
            <person name="Havlak P."/>
            <person name="Kuo D.-H."/>
            <person name="Larsson T."/>
            <person name="Lv J."/>
            <person name="Arendt D."/>
            <person name="Savage R."/>
            <person name="Osoegawa K."/>
            <person name="de Jong P."/>
            <person name="Lindberg D.R."/>
            <person name="Seaver E.C."/>
            <person name="Weisblat D.A."/>
            <person name="Putnam N.H."/>
            <person name="Grigoriev I.V."/>
            <person name="Rokhsar D.S."/>
        </authorList>
    </citation>
    <scope>NUCLEOTIDE SEQUENCE</scope>
    <source>
        <strain evidence="13">I ESC-2004</strain>
    </source>
</reference>
<protein>
    <recommendedName>
        <fullName evidence="9">Protein YIF1</fullName>
    </recommendedName>
</protein>
<organism evidence="11">
    <name type="scientific">Capitella teleta</name>
    <name type="common">Polychaete worm</name>
    <dbReference type="NCBI Taxonomy" id="283909"/>
    <lineage>
        <taxon>Eukaryota</taxon>
        <taxon>Metazoa</taxon>
        <taxon>Spiralia</taxon>
        <taxon>Lophotrochozoa</taxon>
        <taxon>Annelida</taxon>
        <taxon>Polychaeta</taxon>
        <taxon>Sedentaria</taxon>
        <taxon>Scolecida</taxon>
        <taxon>Capitellidae</taxon>
        <taxon>Capitella</taxon>
    </lineage>
</organism>
<evidence type="ECO:0000256" key="5">
    <source>
        <dbReference type="ARBA" id="ARBA00022927"/>
    </source>
</evidence>
<evidence type="ECO:0000313" key="13">
    <source>
        <dbReference type="Proteomes" id="UP000014760"/>
    </source>
</evidence>
<comment type="subcellular location">
    <subcellularLocation>
        <location evidence="9">Endoplasmic reticulum membrane</location>
        <topology evidence="9">Multi-pass membrane protein</topology>
    </subcellularLocation>
    <subcellularLocation>
        <location evidence="9">Golgi apparatus membrane</location>
        <topology evidence="9">Multi-pass membrane protein</topology>
    </subcellularLocation>
</comment>
<evidence type="ECO:0000256" key="7">
    <source>
        <dbReference type="ARBA" id="ARBA00023034"/>
    </source>
</evidence>
<evidence type="ECO:0000313" key="12">
    <source>
        <dbReference type="EnsemblMetazoa" id="CapteP149416"/>
    </source>
</evidence>
<dbReference type="Pfam" id="PF03878">
    <property type="entry name" value="YIF1"/>
    <property type="match status" value="1"/>
</dbReference>
<feature type="compositionally biased region" description="Polar residues" evidence="10">
    <location>
        <begin position="40"/>
        <end position="56"/>
    </location>
</feature>
<dbReference type="PANTHER" id="PTHR14083:SF0">
    <property type="entry name" value="YIP1D-INTERACTING FACTOR 1, ISOFORM C"/>
    <property type="match status" value="1"/>
</dbReference>
<evidence type="ECO:0000313" key="11">
    <source>
        <dbReference type="EMBL" id="ELU01098.1"/>
    </source>
</evidence>
<dbReference type="EMBL" id="AMQN01001755">
    <property type="status" value="NOT_ANNOTATED_CDS"/>
    <property type="molecule type" value="Genomic_DNA"/>
</dbReference>
<keyword evidence="5 9" id="KW-0653">Protein transport</keyword>
<sequence length="343" mass="38162">MHCSLGFAHSITAEIPEMNPNPEVRHPGPRRPHKMRGGHKTSSAQNPQLFDDTSATQPPPGPYAMPPPVYGEAQGMPGASYTPEPGYGVPGNMAGPPQYPGAQYMNDPMANAAVQYGQTLAGQGKDYLHKNMEKYVSASKLKYYFAVDTSYVGKKLCLLLFPFAHTDWSIKFNQDEPVAPRYEVNAPDLYIPVMAFVTYILVAGVALGTQNRFTPEHLGVTSSTALVWTILEIIILLIAMYVINVATDLKYLDLLAYCGYKYVGMLLALIGGLLFQSSGYYIVLLWTSISIAFFLVRSLKLAIMPHSDPDNYIRGNKRRLYFLLFVALSQPLLMWWLTNHLVQ</sequence>
<proteinExistence type="inferred from homology"/>
<dbReference type="PANTHER" id="PTHR14083">
    <property type="entry name" value="YIP1 INTERACTING FACTOR HOMOLOG YIF1 PROTEIN"/>
    <property type="match status" value="1"/>
</dbReference>
<feature type="region of interest" description="Disordered" evidence="10">
    <location>
        <begin position="14"/>
        <end position="69"/>
    </location>
</feature>
<keyword evidence="3 9" id="KW-0812">Transmembrane</keyword>
<keyword evidence="13" id="KW-1185">Reference proteome</keyword>
<evidence type="ECO:0000256" key="3">
    <source>
        <dbReference type="ARBA" id="ARBA00022692"/>
    </source>
</evidence>
<evidence type="ECO:0000256" key="4">
    <source>
        <dbReference type="ARBA" id="ARBA00022824"/>
    </source>
</evidence>
<dbReference type="OMA" id="SGYKFVH"/>
<dbReference type="EnsemblMetazoa" id="CapteT149416">
    <property type="protein sequence ID" value="CapteP149416"/>
    <property type="gene ID" value="CapteG149416"/>
</dbReference>
<dbReference type="Proteomes" id="UP000014760">
    <property type="component" value="Unassembled WGS sequence"/>
</dbReference>
<evidence type="ECO:0000256" key="8">
    <source>
        <dbReference type="ARBA" id="ARBA00023136"/>
    </source>
</evidence>
<evidence type="ECO:0000256" key="1">
    <source>
        <dbReference type="ARBA" id="ARBA00009727"/>
    </source>
</evidence>
<feature type="transmembrane region" description="Helical" evidence="9">
    <location>
        <begin position="254"/>
        <end position="274"/>
    </location>
</feature>
<dbReference type="OrthoDB" id="337750at2759"/>
<keyword evidence="7 9" id="KW-0333">Golgi apparatus</keyword>
<dbReference type="GO" id="GO:0030134">
    <property type="term" value="C:COPII-coated ER to Golgi transport vesicle"/>
    <property type="evidence" value="ECO:0007669"/>
    <property type="project" value="TreeGrafter"/>
</dbReference>
<feature type="transmembrane region" description="Helical" evidence="9">
    <location>
        <begin position="280"/>
        <end position="299"/>
    </location>
</feature>
<reference evidence="11 13" key="2">
    <citation type="journal article" date="2013" name="Nature">
        <title>Insights into bilaterian evolution from three spiralian genomes.</title>
        <authorList>
            <person name="Simakov O."/>
            <person name="Marletaz F."/>
            <person name="Cho S.J."/>
            <person name="Edsinger-Gonzales E."/>
            <person name="Havlak P."/>
            <person name="Hellsten U."/>
            <person name="Kuo D.H."/>
            <person name="Larsson T."/>
            <person name="Lv J."/>
            <person name="Arendt D."/>
            <person name="Savage R."/>
            <person name="Osoegawa K."/>
            <person name="de Jong P."/>
            <person name="Grimwood J."/>
            <person name="Chapman J.A."/>
            <person name="Shapiro H."/>
            <person name="Aerts A."/>
            <person name="Otillar R.P."/>
            <person name="Terry A.Y."/>
            <person name="Boore J.L."/>
            <person name="Grigoriev I.V."/>
            <person name="Lindberg D.R."/>
            <person name="Seaver E.C."/>
            <person name="Weisblat D.A."/>
            <person name="Putnam N.H."/>
            <person name="Rokhsar D.S."/>
        </authorList>
    </citation>
    <scope>NUCLEOTIDE SEQUENCE</scope>
    <source>
        <strain evidence="11 13">I ESC-2004</strain>
    </source>
</reference>
<keyword evidence="2 9" id="KW-0813">Transport</keyword>
<comment type="similarity">
    <text evidence="1 9">Belongs to the YIF1 family.</text>
</comment>
<dbReference type="GO" id="GO:0015031">
    <property type="term" value="P:protein transport"/>
    <property type="evidence" value="ECO:0007669"/>
    <property type="project" value="UniProtKB-KW"/>
</dbReference>
<dbReference type="STRING" id="283909.R7UBC1"/>
<feature type="transmembrane region" description="Helical" evidence="9">
    <location>
        <begin position="320"/>
        <end position="338"/>
    </location>
</feature>
<comment type="function">
    <text evidence="9">Has a role in transport between endoplasmic reticulum and Golgi.</text>
</comment>
<accession>R7UBC1</accession>
<evidence type="ECO:0000256" key="9">
    <source>
        <dbReference type="RuleBase" id="RU368073"/>
    </source>
</evidence>
<feature type="compositionally biased region" description="Pro residues" evidence="10">
    <location>
        <begin position="57"/>
        <end position="69"/>
    </location>
</feature>
<dbReference type="InterPro" id="IPR005578">
    <property type="entry name" value="Yif1_fam"/>
</dbReference>
<dbReference type="EMBL" id="KB305378">
    <property type="protein sequence ID" value="ELU01098.1"/>
    <property type="molecule type" value="Genomic_DNA"/>
</dbReference>
<dbReference type="GO" id="GO:0005793">
    <property type="term" value="C:endoplasmic reticulum-Golgi intermediate compartment"/>
    <property type="evidence" value="ECO:0007669"/>
    <property type="project" value="UniProtKB-UniRule"/>
</dbReference>
<evidence type="ECO:0000256" key="10">
    <source>
        <dbReference type="SAM" id="MobiDB-lite"/>
    </source>
</evidence>
<dbReference type="FunCoup" id="R7UBC1">
    <property type="interactions" value="1602"/>
</dbReference>